<evidence type="ECO:0000256" key="2">
    <source>
        <dbReference type="ARBA" id="ARBA00013017"/>
    </source>
</evidence>
<dbReference type="PANTHER" id="PTHR42801:SF7">
    <property type="entry name" value="SLL1159 PROTEIN"/>
    <property type="match status" value="1"/>
</dbReference>
<dbReference type="InterPro" id="IPR036249">
    <property type="entry name" value="Thioredoxin-like_sf"/>
</dbReference>
<accession>A0A1Y5P2B4</accession>
<evidence type="ECO:0000259" key="12">
    <source>
        <dbReference type="PROSITE" id="PS51352"/>
    </source>
</evidence>
<proteinExistence type="inferred from homology"/>
<keyword evidence="3" id="KW-0575">Peroxidase</keyword>
<gene>
    <name evidence="13" type="ORF">MHPYR_150023</name>
</gene>
<keyword evidence="6" id="KW-1015">Disulfide bond</keyword>
<dbReference type="EMBL" id="FLQS01000007">
    <property type="protein sequence ID" value="SBS72834.1"/>
    <property type="molecule type" value="Genomic_DNA"/>
</dbReference>
<evidence type="ECO:0000256" key="4">
    <source>
        <dbReference type="ARBA" id="ARBA00022862"/>
    </source>
</evidence>
<evidence type="ECO:0000256" key="6">
    <source>
        <dbReference type="ARBA" id="ARBA00023157"/>
    </source>
</evidence>
<keyword evidence="4" id="KW-0049">Antioxidant</keyword>
<dbReference type="EC" id="1.11.1.24" evidence="2"/>
<evidence type="ECO:0000256" key="5">
    <source>
        <dbReference type="ARBA" id="ARBA00023002"/>
    </source>
</evidence>
<name>A0A1Y5P2B4_9MYCO</name>
<evidence type="ECO:0000256" key="9">
    <source>
        <dbReference type="ARBA" id="ARBA00038489"/>
    </source>
</evidence>
<dbReference type="PANTHER" id="PTHR42801">
    <property type="entry name" value="THIOREDOXIN-DEPENDENT PEROXIDE REDUCTASE"/>
    <property type="match status" value="1"/>
</dbReference>
<dbReference type="GO" id="GO:0005737">
    <property type="term" value="C:cytoplasm"/>
    <property type="evidence" value="ECO:0007669"/>
    <property type="project" value="TreeGrafter"/>
</dbReference>
<dbReference type="SUPFAM" id="SSF52833">
    <property type="entry name" value="Thioredoxin-like"/>
    <property type="match status" value="1"/>
</dbReference>
<dbReference type="GO" id="GO:0034599">
    <property type="term" value="P:cellular response to oxidative stress"/>
    <property type="evidence" value="ECO:0007669"/>
    <property type="project" value="TreeGrafter"/>
</dbReference>
<evidence type="ECO:0000256" key="1">
    <source>
        <dbReference type="ARBA" id="ARBA00003330"/>
    </source>
</evidence>
<evidence type="ECO:0000313" key="13">
    <source>
        <dbReference type="EMBL" id="SBS72834.1"/>
    </source>
</evidence>
<evidence type="ECO:0000256" key="10">
    <source>
        <dbReference type="ARBA" id="ARBA00041373"/>
    </source>
</evidence>
<dbReference type="InterPro" id="IPR013766">
    <property type="entry name" value="Thioredoxin_domain"/>
</dbReference>
<evidence type="ECO:0000256" key="3">
    <source>
        <dbReference type="ARBA" id="ARBA00022559"/>
    </source>
</evidence>
<feature type="domain" description="Thioredoxin" evidence="12">
    <location>
        <begin position="49"/>
        <end position="222"/>
    </location>
</feature>
<keyword evidence="5" id="KW-0560">Oxidoreductase</keyword>
<comment type="catalytic activity">
    <reaction evidence="11">
        <text>a hydroperoxide + [thioredoxin]-dithiol = an alcohol + [thioredoxin]-disulfide + H2O</text>
        <dbReference type="Rhea" id="RHEA:62620"/>
        <dbReference type="Rhea" id="RHEA-COMP:10698"/>
        <dbReference type="Rhea" id="RHEA-COMP:10700"/>
        <dbReference type="ChEBI" id="CHEBI:15377"/>
        <dbReference type="ChEBI" id="CHEBI:29950"/>
        <dbReference type="ChEBI" id="CHEBI:30879"/>
        <dbReference type="ChEBI" id="CHEBI:35924"/>
        <dbReference type="ChEBI" id="CHEBI:50058"/>
        <dbReference type="EC" id="1.11.1.24"/>
    </reaction>
</comment>
<protein>
    <recommendedName>
        <fullName evidence="2">thioredoxin-dependent peroxiredoxin</fullName>
        <ecNumber evidence="2">1.11.1.24</ecNumber>
    </recommendedName>
    <alternativeName>
        <fullName evidence="10">Bacterioferritin comigratory protein</fullName>
    </alternativeName>
    <alternativeName>
        <fullName evidence="8">Thioredoxin peroxidase</fullName>
    </alternativeName>
</protein>
<evidence type="ECO:0000256" key="8">
    <source>
        <dbReference type="ARBA" id="ARBA00032824"/>
    </source>
</evidence>
<dbReference type="InterPro" id="IPR050924">
    <property type="entry name" value="Peroxiredoxin_BCP/PrxQ"/>
</dbReference>
<dbReference type="CDD" id="cd02970">
    <property type="entry name" value="PRX_like2"/>
    <property type="match status" value="1"/>
</dbReference>
<dbReference type="InterPro" id="IPR000866">
    <property type="entry name" value="AhpC/TSA"/>
</dbReference>
<dbReference type="GO" id="GO:0045454">
    <property type="term" value="P:cell redox homeostasis"/>
    <property type="evidence" value="ECO:0007669"/>
    <property type="project" value="TreeGrafter"/>
</dbReference>
<dbReference type="AlphaFoldDB" id="A0A1Y5P2B4"/>
<dbReference type="Pfam" id="PF00578">
    <property type="entry name" value="AhpC-TSA"/>
    <property type="match status" value="1"/>
</dbReference>
<evidence type="ECO:0000256" key="11">
    <source>
        <dbReference type="ARBA" id="ARBA00049091"/>
    </source>
</evidence>
<comment type="function">
    <text evidence="1">Thiol-specific peroxidase that catalyzes the reduction of hydrogen peroxide and organic hydroperoxides to water and alcohols, respectively. Plays a role in cell protection against oxidative stress by detoxifying peroxides and as sensor of hydrogen peroxide-mediated signaling events.</text>
</comment>
<dbReference type="PROSITE" id="PS51352">
    <property type="entry name" value="THIOREDOXIN_2"/>
    <property type="match status" value="1"/>
</dbReference>
<reference evidence="13" key="1">
    <citation type="submission" date="2016-03" db="EMBL/GenBank/DDBJ databases">
        <authorList>
            <person name="Ploux O."/>
        </authorList>
    </citation>
    <scope>NUCLEOTIDE SEQUENCE</scope>
    <source>
        <strain evidence="13">UC10</strain>
    </source>
</reference>
<dbReference type="Gene3D" id="3.40.30.10">
    <property type="entry name" value="Glutaredoxin"/>
    <property type="match status" value="1"/>
</dbReference>
<dbReference type="GO" id="GO:0008379">
    <property type="term" value="F:thioredoxin peroxidase activity"/>
    <property type="evidence" value="ECO:0007669"/>
    <property type="project" value="TreeGrafter"/>
</dbReference>
<organism evidence="13">
    <name type="scientific">uncultured Mycobacterium sp</name>
    <dbReference type="NCBI Taxonomy" id="171292"/>
    <lineage>
        <taxon>Bacteria</taxon>
        <taxon>Bacillati</taxon>
        <taxon>Actinomycetota</taxon>
        <taxon>Actinomycetes</taxon>
        <taxon>Mycobacteriales</taxon>
        <taxon>Mycobacteriaceae</taxon>
        <taxon>Mycobacterium</taxon>
        <taxon>environmental samples</taxon>
    </lineage>
</organism>
<comment type="similarity">
    <text evidence="9">Belongs to the peroxiredoxin family. BCP/PrxQ subfamily.</text>
</comment>
<keyword evidence="7" id="KW-0676">Redox-active center</keyword>
<sequence>MSTTEPVTIATQVAQLQAGLAGHLPTEAIEVFIADQKRMVAEGAAPGAARPGTSLPDPELLDRHGNPVRVGALRANRAAVLVFYRGAWCPYCNLALKAYQDQLVPELAKRDVPLIAISPQKPDGSLSTAEANALTFDVVSDPGNQIASALGIVTTPSEASRSVTQQLGIDLREANADGGYELPMPTVLVVDRDGVIAWSDIHPDYTTRTEVAEILAAVAQLD</sequence>
<evidence type="ECO:0000256" key="7">
    <source>
        <dbReference type="ARBA" id="ARBA00023284"/>
    </source>
</evidence>